<reference evidence="2 3" key="1">
    <citation type="submission" date="2016-10" db="EMBL/GenBank/DDBJ databases">
        <authorList>
            <person name="de Groot N.N."/>
        </authorList>
    </citation>
    <scope>NUCLEOTIDE SEQUENCE [LARGE SCALE GENOMIC DNA]</scope>
    <source>
        <strain evidence="2 3">ATCC 700224</strain>
    </source>
</reference>
<evidence type="ECO:0000313" key="3">
    <source>
        <dbReference type="Proteomes" id="UP000199412"/>
    </source>
</evidence>
<dbReference type="Proteomes" id="UP000199412">
    <property type="component" value="Unassembled WGS sequence"/>
</dbReference>
<dbReference type="AlphaFoldDB" id="A0A1G6YY91"/>
<protein>
    <submittedName>
        <fullName evidence="2">Uncharacterized protein</fullName>
    </submittedName>
</protein>
<feature type="region of interest" description="Disordered" evidence="1">
    <location>
        <begin position="185"/>
        <end position="227"/>
    </location>
</feature>
<proteinExistence type="predicted"/>
<evidence type="ECO:0000256" key="1">
    <source>
        <dbReference type="SAM" id="MobiDB-lite"/>
    </source>
</evidence>
<keyword evidence="3" id="KW-1185">Reference proteome</keyword>
<evidence type="ECO:0000313" key="2">
    <source>
        <dbReference type="EMBL" id="SDD94536.1"/>
    </source>
</evidence>
<dbReference type="EMBL" id="FNAP01000002">
    <property type="protein sequence ID" value="SDD94536.1"/>
    <property type="molecule type" value="Genomic_DNA"/>
</dbReference>
<name>A0A1G6YY91_9PROT</name>
<sequence>MQTIGEILHTLFKGDPNAPCVPFPDPLKDLIQQLVQPSTSDQSWPSCPVFPPDLFAATAYLLDIAGAYHYLAAGETPPGAAAWDADDELDIDFHIADGPAFLRSARTHKSCRNAAKKWFDSPRTPDLVLRLWSELGTHKDEKAFLPHTKDTVAPRWWSLACSLMVIADQACPDVGYGFLNQDDAEAPHSDGGGGASTLPQSGKLGRKSETGNAEGEETGAGTRDRGAETQSWTSLWFKIIIEYKLEKSKNANQHNSTNATSLDGHVHIKDPLWTLCFGVDPDISCVQAKSRSRNIGCSLRNMSLNLALVPPRGIVCSVWHQPPFMITPDDEAVLNILLVPFPFRIPAKSFRGTVSLKPQDVHRNKEDYDGVSPWGRFCVDQRWLHGEITDDDDKRESEAKIREKEMRRALLRIFLDQLVWSAKKDVSFIHGIIFPEYSLDWKTYEVLSRDMCRQHSRLEFFVSGSSENCEGEKGNYAISSVFTKTKNGATNKAIGISTSRAKHHRWRLDESQITTYALASALDPRILWWENIRLTKREVHVNVFRENSTFAAMICEDLARGDPCHPILRGMAPNLVFVLLMDGPQLATRWSSRYSTTLADEPGSSVLTLTSRALIERSNTTLQGRSPSWSVALWKDDSGKEVSINCEVPAHGVVLSLSGYRTSEVSLDGRCNAEARSWRYNGHQPVSVTQPSPFAETEISRDLLMGIVGTVTGEVDEVPADLQDWYDKRHPKARG</sequence>
<accession>A0A1G6YY91</accession>
<organism evidence="2 3">
    <name type="scientific">Rhodospira trueperi</name>
    <dbReference type="NCBI Taxonomy" id="69960"/>
    <lineage>
        <taxon>Bacteria</taxon>
        <taxon>Pseudomonadati</taxon>
        <taxon>Pseudomonadota</taxon>
        <taxon>Alphaproteobacteria</taxon>
        <taxon>Rhodospirillales</taxon>
        <taxon>Rhodospirillaceae</taxon>
        <taxon>Rhodospira</taxon>
    </lineage>
</organism>
<dbReference type="STRING" id="69960.SAMN05421720_102150"/>
<gene>
    <name evidence="2" type="ORF">SAMN05421720_102150</name>
</gene>